<gene>
    <name evidence="17" type="ORF">FQN60_006013</name>
</gene>
<dbReference type="PROSITE" id="PS50056">
    <property type="entry name" value="TYR_PHOSPHATASE_2"/>
    <property type="match status" value="1"/>
</dbReference>
<dbReference type="Proteomes" id="UP000327493">
    <property type="component" value="Unassembled WGS sequence"/>
</dbReference>
<dbReference type="SMART" id="SM00195">
    <property type="entry name" value="DSPc"/>
    <property type="match status" value="1"/>
</dbReference>
<reference evidence="17 18" key="1">
    <citation type="submission" date="2019-08" db="EMBL/GenBank/DDBJ databases">
        <title>A chromosome-level genome assembly, high-density linkage maps, and genome scans reveal the genomic architecture of hybrid incompatibilities underlying speciation via character displacement in darters (Percidae: Etheostominae).</title>
        <authorList>
            <person name="Moran R.L."/>
            <person name="Catchen J.M."/>
            <person name="Fuller R.C."/>
        </authorList>
    </citation>
    <scope>NUCLEOTIDE SEQUENCE [LARGE SCALE GENOMIC DNA]</scope>
    <source>
        <strain evidence="17">EspeVRDwgs_2016</strain>
        <tissue evidence="17">Muscle</tissue>
    </source>
</reference>
<keyword evidence="7" id="KW-0378">Hydrolase</keyword>
<dbReference type="PANTHER" id="PTHR46495">
    <property type="entry name" value="DUAL SPECIFICITY PROTEIN PHOSPHATASE 21"/>
    <property type="match status" value="1"/>
</dbReference>
<protein>
    <submittedName>
        <fullName evidence="17">Uncharacterized protein</fullName>
    </submittedName>
</protein>
<dbReference type="InterPro" id="IPR020420">
    <property type="entry name" value="Atypical_DUSP_subfamB"/>
</dbReference>
<dbReference type="GO" id="GO:0005634">
    <property type="term" value="C:nucleus"/>
    <property type="evidence" value="ECO:0007669"/>
    <property type="project" value="UniProtKB-SubCell"/>
</dbReference>
<evidence type="ECO:0000256" key="6">
    <source>
        <dbReference type="ARBA" id="ARBA00022792"/>
    </source>
</evidence>
<dbReference type="EMBL" id="VOFY01000037">
    <property type="protein sequence ID" value="KAA8579263.1"/>
    <property type="molecule type" value="Genomic_DNA"/>
</dbReference>
<organism evidence="17 18">
    <name type="scientific">Etheostoma spectabile</name>
    <name type="common">orangethroat darter</name>
    <dbReference type="NCBI Taxonomy" id="54343"/>
    <lineage>
        <taxon>Eukaryota</taxon>
        <taxon>Metazoa</taxon>
        <taxon>Chordata</taxon>
        <taxon>Craniata</taxon>
        <taxon>Vertebrata</taxon>
        <taxon>Euteleostomi</taxon>
        <taxon>Actinopterygii</taxon>
        <taxon>Neopterygii</taxon>
        <taxon>Teleostei</taxon>
        <taxon>Neoteleostei</taxon>
        <taxon>Acanthomorphata</taxon>
        <taxon>Eupercaria</taxon>
        <taxon>Perciformes</taxon>
        <taxon>Percoidei</taxon>
        <taxon>Percidae</taxon>
        <taxon>Etheostomatinae</taxon>
        <taxon>Etheostoma</taxon>
    </lineage>
</organism>
<keyword evidence="9" id="KW-0496">Mitochondrion</keyword>
<evidence type="ECO:0000256" key="2">
    <source>
        <dbReference type="ARBA" id="ARBA00004496"/>
    </source>
</evidence>
<comment type="catalytic activity">
    <reaction evidence="13">
        <text>O-phospho-L-threonyl-[protein] + H2O = L-threonyl-[protein] + phosphate</text>
        <dbReference type="Rhea" id="RHEA:47004"/>
        <dbReference type="Rhea" id="RHEA-COMP:11060"/>
        <dbReference type="Rhea" id="RHEA-COMP:11605"/>
        <dbReference type="ChEBI" id="CHEBI:15377"/>
        <dbReference type="ChEBI" id="CHEBI:30013"/>
        <dbReference type="ChEBI" id="CHEBI:43474"/>
        <dbReference type="ChEBI" id="CHEBI:61977"/>
        <dbReference type="EC" id="3.1.3.16"/>
    </reaction>
</comment>
<dbReference type="PRINTS" id="PR01910">
    <property type="entry name" value="ADSPHPHTASEB"/>
</dbReference>
<evidence type="ECO:0000256" key="4">
    <source>
        <dbReference type="ARBA" id="ARBA00008601"/>
    </source>
</evidence>
<dbReference type="InterPro" id="IPR016130">
    <property type="entry name" value="Tyr_Pase_AS"/>
</dbReference>
<dbReference type="GO" id="GO:0005743">
    <property type="term" value="C:mitochondrial inner membrane"/>
    <property type="evidence" value="ECO:0007669"/>
    <property type="project" value="UniProtKB-SubCell"/>
</dbReference>
<keyword evidence="5" id="KW-0963">Cytoplasm</keyword>
<comment type="catalytic activity">
    <reaction evidence="12">
        <text>O-phospho-L-seryl-[protein] + H2O = L-seryl-[protein] + phosphate</text>
        <dbReference type="Rhea" id="RHEA:20629"/>
        <dbReference type="Rhea" id="RHEA-COMP:9863"/>
        <dbReference type="Rhea" id="RHEA-COMP:11604"/>
        <dbReference type="ChEBI" id="CHEBI:15377"/>
        <dbReference type="ChEBI" id="CHEBI:29999"/>
        <dbReference type="ChEBI" id="CHEBI:43474"/>
        <dbReference type="ChEBI" id="CHEBI:83421"/>
        <dbReference type="EC" id="3.1.3.16"/>
    </reaction>
</comment>
<evidence type="ECO:0000256" key="10">
    <source>
        <dbReference type="ARBA" id="ARBA00023136"/>
    </source>
</evidence>
<dbReference type="CDD" id="cd14514">
    <property type="entry name" value="DUSP14-like"/>
    <property type="match status" value="1"/>
</dbReference>
<keyword evidence="18" id="KW-1185">Reference proteome</keyword>
<feature type="region of interest" description="Disordered" evidence="14">
    <location>
        <begin position="116"/>
        <end position="162"/>
    </location>
</feature>
<keyword evidence="8" id="KW-0904">Protein phosphatase</keyword>
<dbReference type="GO" id="GO:0004725">
    <property type="term" value="F:protein tyrosine phosphatase activity"/>
    <property type="evidence" value="ECO:0007669"/>
    <property type="project" value="TreeGrafter"/>
</dbReference>
<evidence type="ECO:0000256" key="5">
    <source>
        <dbReference type="ARBA" id="ARBA00022490"/>
    </source>
</evidence>
<evidence type="ECO:0000259" key="15">
    <source>
        <dbReference type="PROSITE" id="PS50054"/>
    </source>
</evidence>
<dbReference type="SUPFAM" id="SSF52799">
    <property type="entry name" value="(Phosphotyrosine protein) phosphatases II"/>
    <property type="match status" value="1"/>
</dbReference>
<evidence type="ECO:0000256" key="11">
    <source>
        <dbReference type="ARBA" id="ARBA00023242"/>
    </source>
</evidence>
<evidence type="ECO:0000256" key="3">
    <source>
        <dbReference type="ARBA" id="ARBA00004637"/>
    </source>
</evidence>
<dbReference type="Pfam" id="PF00782">
    <property type="entry name" value="DSPc"/>
    <property type="match status" value="1"/>
</dbReference>
<evidence type="ECO:0000313" key="17">
    <source>
        <dbReference type="EMBL" id="KAA8579263.1"/>
    </source>
</evidence>
<feature type="domain" description="Tyrosine specific protein phosphatases" evidence="16">
    <location>
        <begin position="233"/>
        <end position="291"/>
    </location>
</feature>
<dbReference type="InterPro" id="IPR029021">
    <property type="entry name" value="Prot-tyrosine_phosphatase-like"/>
</dbReference>
<dbReference type="GO" id="GO:0004722">
    <property type="term" value="F:protein serine/threonine phosphatase activity"/>
    <property type="evidence" value="ECO:0007669"/>
    <property type="project" value="UniProtKB-EC"/>
</dbReference>
<evidence type="ECO:0000256" key="13">
    <source>
        <dbReference type="ARBA" id="ARBA00048336"/>
    </source>
</evidence>
<dbReference type="PROSITE" id="PS50054">
    <property type="entry name" value="TYR_PHOSPHATASE_DUAL"/>
    <property type="match status" value="1"/>
</dbReference>
<feature type="domain" description="Tyrosine-protein phosphatase" evidence="15">
    <location>
        <begin position="170"/>
        <end position="312"/>
    </location>
</feature>
<evidence type="ECO:0000256" key="12">
    <source>
        <dbReference type="ARBA" id="ARBA00047761"/>
    </source>
</evidence>
<evidence type="ECO:0000256" key="8">
    <source>
        <dbReference type="ARBA" id="ARBA00022912"/>
    </source>
</evidence>
<proteinExistence type="inferred from homology"/>
<name>A0A5J5CDT0_9PERO</name>
<evidence type="ECO:0000256" key="14">
    <source>
        <dbReference type="SAM" id="MobiDB-lite"/>
    </source>
</evidence>
<dbReference type="InterPro" id="IPR020422">
    <property type="entry name" value="TYR_PHOSPHATASE_DUAL_dom"/>
</dbReference>
<keyword evidence="11" id="KW-0539">Nucleus</keyword>
<dbReference type="InterPro" id="IPR000387">
    <property type="entry name" value="Tyr_Pase_dom"/>
</dbReference>
<dbReference type="AlphaFoldDB" id="A0A5J5CDT0"/>
<dbReference type="PRINTS" id="PR01908">
    <property type="entry name" value="ADSPHPHTASE"/>
</dbReference>
<keyword evidence="6" id="KW-0999">Mitochondrion inner membrane</keyword>
<sequence>MNPGNPDPRLPATIKTIRINGWNMAVRLRKDRLPQALLCRAVWLHPCFTCTCRASNGAKTSLLLLLLLLLLSPLLLPSSILGTRCRSCSTPPCVSSDQPADPALVAAASTCTLRGGASSAGPPSPRPADVGVPRNSCALTGGPVQGEPAQVEPEAARQRENESGLAGLAGLCRVTDHLYLSNGRAASDASQVARCKIACIVNVTETRSRRPLHPGVEYVHIPLPDSPVSPLSDHFDEVADKIQQTAERGGRTLVHCNAGVSRSASLCMAYLMKHRGVPLLEAHRWVRASRPVVRPNNGFWKQLIRYEVELRGCASVRMVSSCMGELPDLYEHETRNMMPL</sequence>
<dbReference type="GO" id="GO:0017017">
    <property type="term" value="F:MAP kinase tyrosine/serine/threonine phosphatase activity"/>
    <property type="evidence" value="ECO:0007669"/>
    <property type="project" value="InterPro"/>
</dbReference>
<comment type="similarity">
    <text evidence="4">Belongs to the protein-tyrosine phosphatase family. Non-receptor class dual specificity subfamily.</text>
</comment>
<dbReference type="PROSITE" id="PS00383">
    <property type="entry name" value="TYR_PHOSPHATASE_1"/>
    <property type="match status" value="1"/>
</dbReference>
<evidence type="ECO:0000256" key="1">
    <source>
        <dbReference type="ARBA" id="ARBA00004123"/>
    </source>
</evidence>
<accession>A0A5J5CDT0</accession>
<evidence type="ECO:0000256" key="9">
    <source>
        <dbReference type="ARBA" id="ARBA00023128"/>
    </source>
</evidence>
<dbReference type="Gene3D" id="3.90.190.10">
    <property type="entry name" value="Protein tyrosine phosphatase superfamily"/>
    <property type="match status" value="1"/>
</dbReference>
<comment type="caution">
    <text evidence="17">The sequence shown here is derived from an EMBL/GenBank/DDBJ whole genome shotgun (WGS) entry which is preliminary data.</text>
</comment>
<dbReference type="PANTHER" id="PTHR46495:SF1">
    <property type="entry name" value="DUAL SPECIFICITY PHOSPHATASE 21"/>
    <property type="match status" value="1"/>
</dbReference>
<evidence type="ECO:0000256" key="7">
    <source>
        <dbReference type="ARBA" id="ARBA00022801"/>
    </source>
</evidence>
<keyword evidence="10" id="KW-0472">Membrane</keyword>
<evidence type="ECO:0000313" key="18">
    <source>
        <dbReference type="Proteomes" id="UP000327493"/>
    </source>
</evidence>
<comment type="subcellular location">
    <subcellularLocation>
        <location evidence="2">Cytoplasm</location>
    </subcellularLocation>
    <subcellularLocation>
        <location evidence="3">Mitochondrion inner membrane</location>
        <topology evidence="3">Peripheral membrane protein</topology>
    </subcellularLocation>
    <subcellularLocation>
        <location evidence="1">Nucleus</location>
    </subcellularLocation>
</comment>
<dbReference type="InterPro" id="IPR000340">
    <property type="entry name" value="Dual-sp_phosphatase_cat-dom"/>
</dbReference>
<evidence type="ECO:0000259" key="16">
    <source>
        <dbReference type="PROSITE" id="PS50056"/>
    </source>
</evidence>